<proteinExistence type="predicted"/>
<accession>A0A843UPT5</accession>
<organism evidence="2 3">
    <name type="scientific">Colocasia esculenta</name>
    <name type="common">Wild taro</name>
    <name type="synonym">Arum esculentum</name>
    <dbReference type="NCBI Taxonomy" id="4460"/>
    <lineage>
        <taxon>Eukaryota</taxon>
        <taxon>Viridiplantae</taxon>
        <taxon>Streptophyta</taxon>
        <taxon>Embryophyta</taxon>
        <taxon>Tracheophyta</taxon>
        <taxon>Spermatophyta</taxon>
        <taxon>Magnoliopsida</taxon>
        <taxon>Liliopsida</taxon>
        <taxon>Araceae</taxon>
        <taxon>Aroideae</taxon>
        <taxon>Colocasieae</taxon>
        <taxon>Colocasia</taxon>
    </lineage>
</organism>
<protein>
    <submittedName>
        <fullName evidence="2">Uncharacterized protein</fullName>
    </submittedName>
</protein>
<reference evidence="2" key="1">
    <citation type="submission" date="2017-07" db="EMBL/GenBank/DDBJ databases">
        <title>Taro Niue Genome Assembly and Annotation.</title>
        <authorList>
            <person name="Atibalentja N."/>
            <person name="Keating K."/>
            <person name="Fields C.J."/>
        </authorList>
    </citation>
    <scope>NUCLEOTIDE SEQUENCE</scope>
    <source>
        <strain evidence="2">Niue_2</strain>
        <tissue evidence="2">Leaf</tissue>
    </source>
</reference>
<dbReference type="AlphaFoldDB" id="A0A843UPT5"/>
<dbReference type="Proteomes" id="UP000652761">
    <property type="component" value="Unassembled WGS sequence"/>
</dbReference>
<comment type="caution">
    <text evidence="2">The sequence shown here is derived from an EMBL/GenBank/DDBJ whole genome shotgun (WGS) entry which is preliminary data.</text>
</comment>
<evidence type="ECO:0000313" key="3">
    <source>
        <dbReference type="Proteomes" id="UP000652761"/>
    </source>
</evidence>
<name>A0A843UPT5_COLES</name>
<dbReference type="EMBL" id="NMUH01001046">
    <property type="protein sequence ID" value="MQL88322.1"/>
    <property type="molecule type" value="Genomic_DNA"/>
</dbReference>
<feature type="region of interest" description="Disordered" evidence="1">
    <location>
        <begin position="333"/>
        <end position="378"/>
    </location>
</feature>
<evidence type="ECO:0000256" key="1">
    <source>
        <dbReference type="SAM" id="MobiDB-lite"/>
    </source>
</evidence>
<gene>
    <name evidence="2" type="ORF">Taro_020878</name>
</gene>
<keyword evidence="3" id="KW-1185">Reference proteome</keyword>
<sequence>MRGECPELKKKLKKDKFTFKKAKAMMATWSDEDEDKNTQGRSGDEEIQCLMARSEDSKEIKFFKNNLPKNKFLKSNILKTKTNQVLQQSEMSGSSLSCASPSSWLPRASVSSLVGIPSRPESAKVQGHLRSVEANIGTTVFRSLSFLRAYTSPGYGVLSLNSSSPVVIEFFNNMEMAASKDLYTTVREYYTLITQQCYDTTKDHVKLNANSFPPLNRLIHHIFTTLVAPKDGSRELITEIHKSFFFFFLNTEQINLPQLMVDLIKQCFTNPKRSMPYAYPITSLLSFIGIPISDAECITLKSRSAFDLTATHRMGYKLIDGRVIMTLKGKEQDIDKESAEDAEAVEDADDGEDSQPKPMDAQGGNEDALEEQAPPAQEPSLRDFIAGQIAQIQQSITTGFDHLSARFDQLQEHVNTRMDALADSHIQIQHRLTWISTEFHEGFKSLLLGKEVFLFSWKRRLVVQAFPLLRREDQLAPGGDQLRKEKKTSTAWVLYVLKGDPKSLPGD</sequence>
<evidence type="ECO:0000313" key="2">
    <source>
        <dbReference type="EMBL" id="MQL88322.1"/>
    </source>
</evidence>
<feature type="compositionally biased region" description="Acidic residues" evidence="1">
    <location>
        <begin position="340"/>
        <end position="353"/>
    </location>
</feature>